<keyword evidence="1" id="KW-0479">Metal-binding</keyword>
<evidence type="ECO:0000256" key="3">
    <source>
        <dbReference type="ARBA" id="ARBA00022771"/>
    </source>
</evidence>
<dbReference type="InterPro" id="IPR017907">
    <property type="entry name" value="Znf_RING_CS"/>
</dbReference>
<dbReference type="PROSITE" id="PS51192">
    <property type="entry name" value="HELICASE_ATP_BIND_1"/>
    <property type="match status" value="1"/>
</dbReference>
<dbReference type="GO" id="GO:0006281">
    <property type="term" value="P:DNA repair"/>
    <property type="evidence" value="ECO:0007669"/>
    <property type="project" value="TreeGrafter"/>
</dbReference>
<keyword evidence="6" id="KW-0067">ATP-binding</keyword>
<dbReference type="InterPro" id="IPR001810">
    <property type="entry name" value="F-box_dom"/>
</dbReference>
<dbReference type="PANTHER" id="PTHR45626">
    <property type="entry name" value="TRANSCRIPTION TERMINATION FACTOR 2-RELATED"/>
    <property type="match status" value="1"/>
</dbReference>
<keyword evidence="5" id="KW-0862">Zinc</keyword>
<feature type="domain" description="RING-type" evidence="9">
    <location>
        <begin position="702"/>
        <end position="737"/>
    </location>
</feature>
<evidence type="ECO:0000313" key="12">
    <source>
        <dbReference type="EMBL" id="KAK4525165.1"/>
    </source>
</evidence>
<evidence type="ECO:0000256" key="5">
    <source>
        <dbReference type="ARBA" id="ARBA00022833"/>
    </source>
</evidence>
<dbReference type="EMBL" id="JANCYU010000028">
    <property type="protein sequence ID" value="KAK4525165.1"/>
    <property type="molecule type" value="Genomic_DNA"/>
</dbReference>
<evidence type="ECO:0000256" key="6">
    <source>
        <dbReference type="ARBA" id="ARBA00022840"/>
    </source>
</evidence>
<evidence type="ECO:0000256" key="2">
    <source>
        <dbReference type="ARBA" id="ARBA00022741"/>
    </source>
</evidence>
<evidence type="ECO:0000259" key="11">
    <source>
        <dbReference type="PROSITE" id="PS51194"/>
    </source>
</evidence>
<protein>
    <recommendedName>
        <fullName evidence="14">F-box protein</fullName>
    </recommendedName>
</protein>
<feature type="region of interest" description="Disordered" evidence="8">
    <location>
        <begin position="345"/>
        <end position="365"/>
    </location>
</feature>
<dbReference type="SUPFAM" id="SSF52540">
    <property type="entry name" value="P-loop containing nucleoside triphosphate hydrolases"/>
    <property type="match status" value="2"/>
</dbReference>
<feature type="region of interest" description="Disordered" evidence="8">
    <location>
        <begin position="968"/>
        <end position="991"/>
    </location>
</feature>
<sequence length="991" mass="114038">MQQEEYILLGSLWIRVESYASNVFHSVSCEPSFQRISTELVLEVTNQSVELERAQLFASRHLLEQRSLPSRSSKSIAHFIKFFFRHLYFVSNASENNGIPDSACGVVGCKVCTELETEKLEKRFRLHKVFEGMKDCNEEEVPKVPISTENDDSLLLSFPEDIWYRILDYMAAKEVRCFASTCRRARNICESYIPGLKLTLLPHQQRALKFMLKRERKETSFYQNPCIYRFRFPVDFKFWETFYVDSVAGTISLQPCGSEVFEDFRGGLYCDEPGLGKTITVLALILKTFRQYADGPTEEAIFEKSLEHSCHITRCYIPTEALNPGRSVPSSNLSPLACKPLIFKSHSSDDSSSPSPSKKRRIQRPERYYYDSAQNKLSNETPIVYISRATLIVVPSTLLLHWIEQLKQHSREDIRILAHTGDRHFKMVGGSIFSSFPIHLVVHYFDVVITTFTQIQREYQRAKANDASLLSIHWFRIVLDEGHRVGASLSLNYTKMICCALRADRRWIMTGTPTPNTCTSDIAHLAPLYEFLRDEAFGVGKSVWLQCIQRPFESKEFEGLDRLKFLLRRTMFRTMKSEVEGIPPSYVSYKLLDFSLVTALSYNELVSVIRRNLLLADFNDPEHTQSLLHPKNRHAARQAIENVRKSCCIAGHIQLSVLEEDLHLTLSKLQSELEKSLSCADTDTIQHHLLRIRKVLLEGGLCELCLEWIRLPIVTPCCHILCTDCASTSRTCCPLEKCRREYRLDKKGVPEDLIELQPGFMQENWHPVWEEIDSAKVDFLLSALRRLNEEPVLHNGVWTKTKRKVIVFSQFLEHIFLISNILDRHGYRYCRVLGALSYQAKMNALHRFRNDSCVQILILDSTGSLGHDLSFVSHIFIMEPVWDQSLASQVISRAHRMGAKEAIYVDILAMKGTVEETMVTQWSNFKEDSLAHAETSKEKEVFERKKRSYILQSLRMVRGVVSTKTVLERSTSPDLRTNSTVSQSQDLKHKT</sequence>
<accession>A0AAV9ICG7</accession>
<comment type="caution">
    <text evidence="12">The sequence shown here is derived from an EMBL/GenBank/DDBJ whole genome shotgun (WGS) entry which is preliminary data.</text>
</comment>
<reference evidence="12 13" key="1">
    <citation type="submission" date="2022-07" db="EMBL/GenBank/DDBJ databases">
        <title>Genome-wide signatures of adaptation to extreme environments.</title>
        <authorList>
            <person name="Cho C.H."/>
            <person name="Yoon H.S."/>
        </authorList>
    </citation>
    <scope>NUCLEOTIDE SEQUENCE [LARGE SCALE GENOMIC DNA]</scope>
    <source>
        <strain evidence="12 13">108.79 E11</strain>
    </source>
</reference>
<feature type="compositionally biased region" description="Polar residues" evidence="8">
    <location>
        <begin position="968"/>
        <end position="985"/>
    </location>
</feature>
<keyword evidence="4" id="KW-0378">Hydrolase</keyword>
<dbReference type="PROSITE" id="PS50089">
    <property type="entry name" value="ZF_RING_2"/>
    <property type="match status" value="1"/>
</dbReference>
<dbReference type="InterPro" id="IPR036047">
    <property type="entry name" value="F-box-like_dom_sf"/>
</dbReference>
<dbReference type="GO" id="GO:0008094">
    <property type="term" value="F:ATP-dependent activity, acting on DNA"/>
    <property type="evidence" value="ECO:0007669"/>
    <property type="project" value="TreeGrafter"/>
</dbReference>
<dbReference type="InterPro" id="IPR049730">
    <property type="entry name" value="SNF2/RAD54-like_C"/>
</dbReference>
<evidence type="ECO:0000259" key="9">
    <source>
        <dbReference type="PROSITE" id="PS50089"/>
    </source>
</evidence>
<evidence type="ECO:0008006" key="14">
    <source>
        <dbReference type="Google" id="ProtNLM"/>
    </source>
</evidence>
<name>A0AAV9ICG7_9RHOD</name>
<feature type="domain" description="Helicase C-terminal" evidence="11">
    <location>
        <begin position="791"/>
        <end position="933"/>
    </location>
</feature>
<dbReference type="InterPro" id="IPR000330">
    <property type="entry name" value="SNF2_N"/>
</dbReference>
<dbReference type="PANTHER" id="PTHR45626:SF14">
    <property type="entry name" value="ATP-DEPENDENT DNA HELICASE (EUROFUNG)"/>
    <property type="match status" value="1"/>
</dbReference>
<evidence type="ECO:0000256" key="7">
    <source>
        <dbReference type="PROSITE-ProRule" id="PRU00175"/>
    </source>
</evidence>
<dbReference type="InterPro" id="IPR027417">
    <property type="entry name" value="P-loop_NTPase"/>
</dbReference>
<evidence type="ECO:0000259" key="10">
    <source>
        <dbReference type="PROSITE" id="PS51192"/>
    </source>
</evidence>
<dbReference type="CDD" id="cd18793">
    <property type="entry name" value="SF2_C_SNF"/>
    <property type="match status" value="1"/>
</dbReference>
<dbReference type="InterPro" id="IPR001841">
    <property type="entry name" value="Znf_RING"/>
</dbReference>
<dbReference type="InterPro" id="IPR014001">
    <property type="entry name" value="Helicase_ATP-bd"/>
</dbReference>
<keyword evidence="13" id="KW-1185">Reference proteome</keyword>
<dbReference type="SUPFAM" id="SSF81383">
    <property type="entry name" value="F-box domain"/>
    <property type="match status" value="1"/>
</dbReference>
<dbReference type="GO" id="GO:0016787">
    <property type="term" value="F:hydrolase activity"/>
    <property type="evidence" value="ECO:0007669"/>
    <property type="project" value="UniProtKB-KW"/>
</dbReference>
<dbReference type="Pfam" id="PF00176">
    <property type="entry name" value="SNF2-rel_dom"/>
    <property type="match status" value="1"/>
</dbReference>
<dbReference type="SMART" id="SM00487">
    <property type="entry name" value="DEXDc"/>
    <property type="match status" value="1"/>
</dbReference>
<dbReference type="SUPFAM" id="SSF57850">
    <property type="entry name" value="RING/U-box"/>
    <property type="match status" value="1"/>
</dbReference>
<dbReference type="GO" id="GO:0005524">
    <property type="term" value="F:ATP binding"/>
    <property type="evidence" value="ECO:0007669"/>
    <property type="project" value="UniProtKB-KW"/>
</dbReference>
<dbReference type="InterPro" id="IPR001650">
    <property type="entry name" value="Helicase_C-like"/>
</dbReference>
<dbReference type="InterPro" id="IPR050628">
    <property type="entry name" value="SNF2_RAD54_helicase_TF"/>
</dbReference>
<evidence type="ECO:0000256" key="1">
    <source>
        <dbReference type="ARBA" id="ARBA00022723"/>
    </source>
</evidence>
<evidence type="ECO:0000256" key="4">
    <source>
        <dbReference type="ARBA" id="ARBA00022801"/>
    </source>
</evidence>
<dbReference type="GO" id="GO:0005634">
    <property type="term" value="C:nucleus"/>
    <property type="evidence" value="ECO:0007669"/>
    <property type="project" value="TreeGrafter"/>
</dbReference>
<evidence type="ECO:0000256" key="8">
    <source>
        <dbReference type="SAM" id="MobiDB-lite"/>
    </source>
</evidence>
<evidence type="ECO:0000313" key="13">
    <source>
        <dbReference type="Proteomes" id="UP001300502"/>
    </source>
</evidence>
<dbReference type="CDD" id="cd09917">
    <property type="entry name" value="F-box_SF"/>
    <property type="match status" value="1"/>
</dbReference>
<dbReference type="Pfam" id="PF00646">
    <property type="entry name" value="F-box"/>
    <property type="match status" value="1"/>
</dbReference>
<dbReference type="PROSITE" id="PS00518">
    <property type="entry name" value="ZF_RING_1"/>
    <property type="match status" value="1"/>
</dbReference>
<dbReference type="Gene3D" id="3.40.50.10810">
    <property type="entry name" value="Tandem AAA-ATPase domain"/>
    <property type="match status" value="1"/>
</dbReference>
<dbReference type="InterPro" id="IPR038718">
    <property type="entry name" value="SNF2-like_sf"/>
</dbReference>
<dbReference type="GO" id="GO:0008270">
    <property type="term" value="F:zinc ion binding"/>
    <property type="evidence" value="ECO:0007669"/>
    <property type="project" value="UniProtKB-KW"/>
</dbReference>
<dbReference type="Proteomes" id="UP001300502">
    <property type="component" value="Unassembled WGS sequence"/>
</dbReference>
<proteinExistence type="predicted"/>
<dbReference type="CDD" id="cd18008">
    <property type="entry name" value="DEXDc_SHPRH-like"/>
    <property type="match status" value="1"/>
</dbReference>
<keyword evidence="3 7" id="KW-0863">Zinc-finger</keyword>
<keyword evidence="2" id="KW-0547">Nucleotide-binding</keyword>
<organism evidence="12 13">
    <name type="scientific">Galdieria yellowstonensis</name>
    <dbReference type="NCBI Taxonomy" id="3028027"/>
    <lineage>
        <taxon>Eukaryota</taxon>
        <taxon>Rhodophyta</taxon>
        <taxon>Bangiophyceae</taxon>
        <taxon>Galdieriales</taxon>
        <taxon>Galdieriaceae</taxon>
        <taxon>Galdieria</taxon>
    </lineage>
</organism>
<feature type="domain" description="Helicase ATP-binding" evidence="10">
    <location>
        <begin position="390"/>
        <end position="531"/>
    </location>
</feature>
<dbReference type="PROSITE" id="PS51194">
    <property type="entry name" value="HELICASE_CTER"/>
    <property type="match status" value="1"/>
</dbReference>
<gene>
    <name evidence="12" type="ORF">GAYE_SCF08G3071</name>
</gene>
<dbReference type="Pfam" id="PF00271">
    <property type="entry name" value="Helicase_C"/>
    <property type="match status" value="1"/>
</dbReference>
<dbReference type="SMART" id="SM00490">
    <property type="entry name" value="HELICc"/>
    <property type="match status" value="1"/>
</dbReference>
<dbReference type="AlphaFoldDB" id="A0AAV9ICG7"/>
<dbReference type="Gene3D" id="3.40.50.300">
    <property type="entry name" value="P-loop containing nucleotide triphosphate hydrolases"/>
    <property type="match status" value="1"/>
</dbReference>